<evidence type="ECO:0000313" key="2">
    <source>
        <dbReference type="Proteomes" id="UP000266723"/>
    </source>
</evidence>
<reference evidence="1 2" key="1">
    <citation type="journal article" date="2020" name="BMC Genomics">
        <title>Intraspecific diversification of the crop wild relative Brassica cretica Lam. using demographic model selection.</title>
        <authorList>
            <person name="Kioukis A."/>
            <person name="Michalopoulou V.A."/>
            <person name="Briers L."/>
            <person name="Pirintsos S."/>
            <person name="Studholme D.J."/>
            <person name="Pavlidis P."/>
            <person name="Sarris P.F."/>
        </authorList>
    </citation>
    <scope>NUCLEOTIDE SEQUENCE [LARGE SCALE GENOMIC DNA]</scope>
    <source>
        <strain evidence="2">cv. PFS-1207/04</strain>
    </source>
</reference>
<proteinExistence type="predicted"/>
<keyword evidence="2" id="KW-1185">Reference proteome</keyword>
<name>A0ABQ7BTU7_BRACR</name>
<comment type="caution">
    <text evidence="1">The sequence shown here is derived from an EMBL/GenBank/DDBJ whole genome shotgun (WGS) entry which is preliminary data.</text>
</comment>
<dbReference type="EMBL" id="QGKV02000832">
    <property type="protein sequence ID" value="KAF3543279.1"/>
    <property type="molecule type" value="Genomic_DNA"/>
</dbReference>
<accession>A0ABQ7BTU7</accession>
<dbReference type="Proteomes" id="UP000266723">
    <property type="component" value="Unassembled WGS sequence"/>
</dbReference>
<protein>
    <submittedName>
        <fullName evidence="1">Uncharacterized protein</fullName>
    </submittedName>
</protein>
<evidence type="ECO:0000313" key="1">
    <source>
        <dbReference type="EMBL" id="KAF3543279.1"/>
    </source>
</evidence>
<sequence>MLDKMIEDREKGLMFSFSQMLGVVYSDLNGDFETLTTHVKKPDIQVQQADATPRDKAGISYPTSTSINTSTSTFIDITTSTSVDTDSCFRSTPLKIPESLSCPQDIADSTLESTVESSYYLTSDVDKEITMEDVL</sequence>
<gene>
    <name evidence="1" type="ORF">DY000_02007103</name>
</gene>
<organism evidence="1 2">
    <name type="scientific">Brassica cretica</name>
    <name type="common">Mustard</name>
    <dbReference type="NCBI Taxonomy" id="69181"/>
    <lineage>
        <taxon>Eukaryota</taxon>
        <taxon>Viridiplantae</taxon>
        <taxon>Streptophyta</taxon>
        <taxon>Embryophyta</taxon>
        <taxon>Tracheophyta</taxon>
        <taxon>Spermatophyta</taxon>
        <taxon>Magnoliopsida</taxon>
        <taxon>eudicotyledons</taxon>
        <taxon>Gunneridae</taxon>
        <taxon>Pentapetalae</taxon>
        <taxon>rosids</taxon>
        <taxon>malvids</taxon>
        <taxon>Brassicales</taxon>
        <taxon>Brassicaceae</taxon>
        <taxon>Brassiceae</taxon>
        <taxon>Brassica</taxon>
    </lineage>
</organism>